<dbReference type="EMBL" id="CAJNJA010087253">
    <property type="protein sequence ID" value="CAE7938833.1"/>
    <property type="molecule type" value="Genomic_DNA"/>
</dbReference>
<keyword evidence="1 5" id="KW-0489">Methyltransferase</keyword>
<evidence type="ECO:0000256" key="6">
    <source>
        <dbReference type="SAM" id="MobiDB-lite"/>
    </source>
</evidence>
<evidence type="ECO:0000256" key="4">
    <source>
        <dbReference type="ARBA" id="ARBA00022884"/>
    </source>
</evidence>
<evidence type="ECO:0000256" key="3">
    <source>
        <dbReference type="ARBA" id="ARBA00022691"/>
    </source>
</evidence>
<sequence>MANPSSAVNESSAGSSPGGPQRENGDPQALFAAKAILVRDVSLEALRSWLASPGSDVEKALRKAMRIRHATLCQTTRSAVARRVLGVAVARGRLSHLLQEVAPGHDCDAELLLELFVVRELPRVLEELEHPCFALAGSQKTEWRQVLADACSRPLFGPNDSATLAKRLSVAWSLPLWMAERWLQHLGPLSAFQLGRAMCQPARITLRVNTLRTTRLELMQQLSEHGVRSIPTAESRFGLWLPDGRPPNGGVWQLPGYSQGLFEVQDEGSQILALATEARPGERVLDYCAGRGGKTWLLCALVAPHGRVTAWDVDEDLRKQLLGARAKRASVAELLEVADTKPSSQADVVLVDAPCSSCGVCRRHPSQRWALQESEIDSIAAQQLQILEEASQLVHVGGRLVYATCSLLRAENDAVAERFEQLAGDCFRRWPFESGRHCRTLMPHVEGTDGFFMARWQRQNKASESRQSIMPVATARNDASMGESIIKFEEAVSMSLKRGCTSPTLLSLINPESPVAQSVAAGPRSWTELG</sequence>
<dbReference type="GO" id="GO:0003723">
    <property type="term" value="F:RNA binding"/>
    <property type="evidence" value="ECO:0007669"/>
    <property type="project" value="UniProtKB-UniRule"/>
</dbReference>
<feature type="active site" description="Nucleophile" evidence="5">
    <location>
        <position position="405"/>
    </location>
</feature>
<evidence type="ECO:0000256" key="5">
    <source>
        <dbReference type="PROSITE-ProRule" id="PRU01023"/>
    </source>
</evidence>
<evidence type="ECO:0000313" key="9">
    <source>
        <dbReference type="Proteomes" id="UP000601435"/>
    </source>
</evidence>
<dbReference type="PRINTS" id="PR02008">
    <property type="entry name" value="RCMTFAMILY"/>
</dbReference>
<dbReference type="GO" id="GO:0008173">
    <property type="term" value="F:RNA methyltransferase activity"/>
    <property type="evidence" value="ECO:0007669"/>
    <property type="project" value="InterPro"/>
</dbReference>
<dbReference type="PANTHER" id="PTHR22807:SF30">
    <property type="entry name" value="28S RRNA (CYTOSINE(4447)-C(5))-METHYLTRANSFERASE-RELATED"/>
    <property type="match status" value="1"/>
</dbReference>
<protein>
    <submittedName>
        <fullName evidence="8">RsmB protein</fullName>
    </submittedName>
</protein>
<dbReference type="PANTHER" id="PTHR22807">
    <property type="entry name" value="NOP2 YEAST -RELATED NOL1/NOP2/FMU SUN DOMAIN-CONTAINING"/>
    <property type="match status" value="1"/>
</dbReference>
<comment type="caution">
    <text evidence="8">The sequence shown here is derived from an EMBL/GenBank/DDBJ whole genome shotgun (WGS) entry which is preliminary data.</text>
</comment>
<dbReference type="Proteomes" id="UP000601435">
    <property type="component" value="Unassembled WGS sequence"/>
</dbReference>
<feature type="domain" description="SAM-dependent MTase RsmB/NOP-type" evidence="7">
    <location>
        <begin position="194"/>
        <end position="459"/>
    </location>
</feature>
<reference evidence="8" key="1">
    <citation type="submission" date="2021-02" db="EMBL/GenBank/DDBJ databases">
        <authorList>
            <person name="Dougan E. K."/>
            <person name="Rhodes N."/>
            <person name="Thang M."/>
            <person name="Chan C."/>
        </authorList>
    </citation>
    <scope>NUCLEOTIDE SEQUENCE</scope>
</reference>
<proteinExistence type="inferred from homology"/>
<evidence type="ECO:0000256" key="2">
    <source>
        <dbReference type="ARBA" id="ARBA00022679"/>
    </source>
</evidence>
<dbReference type="PROSITE" id="PS51686">
    <property type="entry name" value="SAM_MT_RSMB_NOP"/>
    <property type="match status" value="1"/>
</dbReference>
<dbReference type="Gene3D" id="3.40.50.150">
    <property type="entry name" value="Vaccinia Virus protein VP39"/>
    <property type="match status" value="1"/>
</dbReference>
<dbReference type="InterPro" id="IPR054728">
    <property type="entry name" value="RsmB-like_ferredoxin"/>
</dbReference>
<keyword evidence="2 5" id="KW-0808">Transferase</keyword>
<keyword evidence="9" id="KW-1185">Reference proteome</keyword>
<dbReference type="GO" id="GO:0001510">
    <property type="term" value="P:RNA methylation"/>
    <property type="evidence" value="ECO:0007669"/>
    <property type="project" value="InterPro"/>
</dbReference>
<feature type="binding site" evidence="5">
    <location>
        <position position="312"/>
    </location>
    <ligand>
        <name>S-adenosyl-L-methionine</name>
        <dbReference type="ChEBI" id="CHEBI:59789"/>
    </ligand>
</feature>
<gene>
    <name evidence="8" type="primary">rsmB</name>
    <name evidence="8" type="ORF">SNEC2469_LOCUS33306</name>
</gene>
<dbReference type="CDD" id="cd02440">
    <property type="entry name" value="AdoMet_MTases"/>
    <property type="match status" value="1"/>
</dbReference>
<keyword evidence="4 5" id="KW-0694">RNA-binding</keyword>
<dbReference type="OrthoDB" id="4418812at2759"/>
<dbReference type="SUPFAM" id="SSF53335">
    <property type="entry name" value="S-adenosyl-L-methionine-dependent methyltransferases"/>
    <property type="match status" value="1"/>
</dbReference>
<dbReference type="AlphaFoldDB" id="A0A813C3D8"/>
<dbReference type="InterPro" id="IPR049560">
    <property type="entry name" value="MeTrfase_RsmB-F_NOP2_cat"/>
</dbReference>
<evidence type="ECO:0000256" key="1">
    <source>
        <dbReference type="ARBA" id="ARBA00022603"/>
    </source>
</evidence>
<feature type="region of interest" description="Disordered" evidence="6">
    <location>
        <begin position="1"/>
        <end position="26"/>
    </location>
</feature>
<name>A0A813C3D8_9DINO</name>
<dbReference type="InterPro" id="IPR001678">
    <property type="entry name" value="MeTrfase_RsmB-F_NOP2_dom"/>
</dbReference>
<evidence type="ECO:0000313" key="8">
    <source>
        <dbReference type="EMBL" id="CAE7938833.1"/>
    </source>
</evidence>
<accession>A0A813C3D8</accession>
<feature type="binding site" evidence="5">
    <location>
        <position position="352"/>
    </location>
    <ligand>
        <name>S-adenosyl-L-methionine</name>
        <dbReference type="ChEBI" id="CHEBI:59789"/>
    </ligand>
</feature>
<keyword evidence="3 5" id="KW-0949">S-adenosyl-L-methionine</keyword>
<feature type="compositionally biased region" description="Low complexity" evidence="6">
    <location>
        <begin position="1"/>
        <end position="15"/>
    </location>
</feature>
<dbReference type="InterPro" id="IPR023267">
    <property type="entry name" value="RCMT"/>
</dbReference>
<dbReference type="Gene3D" id="3.30.70.1170">
    <property type="entry name" value="Sun protein, domain 3"/>
    <property type="match status" value="1"/>
</dbReference>
<comment type="similarity">
    <text evidence="5">Belongs to the class I-like SAM-binding methyltransferase superfamily. RsmB/NOP family.</text>
</comment>
<evidence type="ECO:0000259" key="7">
    <source>
        <dbReference type="PROSITE" id="PS51686"/>
    </source>
</evidence>
<dbReference type="Pfam" id="PF22458">
    <property type="entry name" value="RsmF-B_ferredox"/>
    <property type="match status" value="1"/>
</dbReference>
<dbReference type="Pfam" id="PF01189">
    <property type="entry name" value="Methyltr_RsmB-F"/>
    <property type="match status" value="1"/>
</dbReference>
<dbReference type="InterPro" id="IPR029063">
    <property type="entry name" value="SAM-dependent_MTases_sf"/>
</dbReference>
<organism evidence="8 9">
    <name type="scientific">Symbiodinium necroappetens</name>
    <dbReference type="NCBI Taxonomy" id="1628268"/>
    <lineage>
        <taxon>Eukaryota</taxon>
        <taxon>Sar</taxon>
        <taxon>Alveolata</taxon>
        <taxon>Dinophyceae</taxon>
        <taxon>Suessiales</taxon>
        <taxon>Symbiodiniaceae</taxon>
        <taxon>Symbiodinium</taxon>
    </lineage>
</organism>
<comment type="caution">
    <text evidence="5">Lacks conserved residue(s) required for the propagation of feature annotation.</text>
</comment>